<dbReference type="EMBL" id="BT143004">
    <property type="protein sequence ID" value="AFK42798.1"/>
    <property type="molecule type" value="mRNA"/>
</dbReference>
<proteinExistence type="evidence at transcript level"/>
<evidence type="ECO:0000313" key="1">
    <source>
        <dbReference type="EMBL" id="AFK42798.1"/>
    </source>
</evidence>
<reference evidence="1" key="1">
    <citation type="submission" date="2012-05" db="EMBL/GenBank/DDBJ databases">
        <authorList>
            <person name="Krishnakumar V."/>
            <person name="Cheung F."/>
            <person name="Xiao Y."/>
            <person name="Chan A."/>
            <person name="Moskal W.A."/>
            <person name="Town C.D."/>
        </authorList>
    </citation>
    <scope>NUCLEOTIDE SEQUENCE</scope>
</reference>
<sequence>MEWNYFTNQQNESLNSVAEITLPRRIWKTFGGDSNMPYNSFYMIQEGLKIQPYTQDC</sequence>
<organism evidence="1">
    <name type="scientific">Lotus japonicus</name>
    <name type="common">Lotus corniculatus var. japonicus</name>
    <dbReference type="NCBI Taxonomy" id="34305"/>
    <lineage>
        <taxon>Eukaryota</taxon>
        <taxon>Viridiplantae</taxon>
        <taxon>Streptophyta</taxon>
        <taxon>Embryophyta</taxon>
        <taxon>Tracheophyta</taxon>
        <taxon>Spermatophyta</taxon>
        <taxon>Magnoliopsida</taxon>
        <taxon>eudicotyledons</taxon>
        <taxon>Gunneridae</taxon>
        <taxon>Pentapetalae</taxon>
        <taxon>rosids</taxon>
        <taxon>fabids</taxon>
        <taxon>Fabales</taxon>
        <taxon>Fabaceae</taxon>
        <taxon>Papilionoideae</taxon>
        <taxon>50 kb inversion clade</taxon>
        <taxon>NPAAA clade</taxon>
        <taxon>Hologalegina</taxon>
        <taxon>robinioid clade</taxon>
        <taxon>Loteae</taxon>
        <taxon>Lotus</taxon>
    </lineage>
</organism>
<accession>I3SRA6</accession>
<name>I3SRA6_LOTJA</name>
<protein>
    <submittedName>
        <fullName evidence="1">Uncharacterized protein</fullName>
    </submittedName>
</protein>
<dbReference type="AlphaFoldDB" id="I3SRA6"/>